<evidence type="ECO:0000256" key="11">
    <source>
        <dbReference type="SAM" id="Coils"/>
    </source>
</evidence>
<dbReference type="Proteomes" id="UP000322667">
    <property type="component" value="Chromosome A11"/>
</dbReference>
<dbReference type="InterPro" id="IPR045865">
    <property type="entry name" value="ACT-like_dom_sf"/>
</dbReference>
<dbReference type="EMBL" id="CM017620">
    <property type="protein sequence ID" value="TYI01353.1"/>
    <property type="molecule type" value="Genomic_DNA"/>
</dbReference>
<dbReference type="PROSITE" id="PS51671">
    <property type="entry name" value="ACT"/>
    <property type="match status" value="1"/>
</dbReference>
<dbReference type="CDD" id="cd13999">
    <property type="entry name" value="STKc_MAP3K-like"/>
    <property type="match status" value="1"/>
</dbReference>
<feature type="domain" description="ACT" evidence="13">
    <location>
        <begin position="182"/>
        <end position="257"/>
    </location>
</feature>
<dbReference type="SMART" id="SM00220">
    <property type="entry name" value="S_TKc"/>
    <property type="match status" value="1"/>
</dbReference>
<name>A0A5D2NDC4_GOSTO</name>
<dbReference type="InterPro" id="IPR051681">
    <property type="entry name" value="Ser/Thr_Kinases-Pseudokinases"/>
</dbReference>
<dbReference type="PROSITE" id="PS00108">
    <property type="entry name" value="PROTEIN_KINASE_ST"/>
    <property type="match status" value="1"/>
</dbReference>
<dbReference type="SUPFAM" id="SSF55021">
    <property type="entry name" value="ACT-like"/>
    <property type="match status" value="1"/>
</dbReference>
<evidence type="ECO:0000259" key="13">
    <source>
        <dbReference type="PROSITE" id="PS51671"/>
    </source>
</evidence>
<dbReference type="PANTHER" id="PTHR44329">
    <property type="entry name" value="SERINE/THREONINE-PROTEIN KINASE TNNI3K-RELATED"/>
    <property type="match status" value="1"/>
</dbReference>
<dbReference type="AlphaFoldDB" id="A0A5D2NDC4"/>
<dbReference type="EC" id="2.7.11.1" evidence="2"/>
<dbReference type="Pfam" id="PF07714">
    <property type="entry name" value="PK_Tyr_Ser-Thr"/>
    <property type="match status" value="1"/>
</dbReference>
<dbReference type="FunFam" id="1.10.510.10:FF:000316">
    <property type="entry name" value="serine/threonine-protein kinase HT1"/>
    <property type="match status" value="1"/>
</dbReference>
<evidence type="ECO:0000256" key="9">
    <source>
        <dbReference type="ARBA" id="ARBA00047899"/>
    </source>
</evidence>
<evidence type="ECO:0000259" key="12">
    <source>
        <dbReference type="PROSITE" id="PS50011"/>
    </source>
</evidence>
<dbReference type="PANTHER" id="PTHR44329:SF151">
    <property type="entry name" value="SERINE_THREONINE-PROTEIN KINASE STY17"/>
    <property type="match status" value="1"/>
</dbReference>
<keyword evidence="15" id="KW-1185">Reference proteome</keyword>
<dbReference type="Gene3D" id="3.30.70.260">
    <property type="match status" value="1"/>
</dbReference>
<evidence type="ECO:0000256" key="2">
    <source>
        <dbReference type="ARBA" id="ARBA00012513"/>
    </source>
</evidence>
<sequence length="557" mass="63298">MAIEDDAERCGSRAVDSLVHVNPRHHRQKLDVFHQVLNRIRHSNYAEANLPGFDNHLWLHFNRLPARYALDVNVERAEDVLTHKRLLHLAEDPANRPVFEVRMVQVYPVFPAQSIDSVHSDSSMQEDAQSAYHSYRQGIHPPPTFGSSSNLEAVALQARIYHVEDGGSAVNSTSGPFRPMHEITFSTVDRPKLLSQLTSLLAEIGLNIQEAHAFSTTDGYSLDVFVVDGWPSEEIEELKNALEKEISKSKLQEQSYSRKSSVMTEHVKERVVSLPSCVEIPTDGTDVWEIDARQLKIENRIASGSYADLYRGTYCSQEVAIKVLKPEQITREMLREFSQEVYIMRKIRHKNVVQLIGACTRSPNLCIVTEFMARGSIYDYLHKQRGVFKLPSLLKVALDVSKGMNYLHQNNIIHRDLKTANLLMDENQVVKVADFGVARVQSQSGVMTAETGTYRWMAPEVIEHKPYDHKADVFSFGISLWEILTGELPYGLLTPLQAAVAVVQKNLRPTIPKHTHPRLRELLERCWLQDPSQRPNFSEIIDILKQIAKEVKVLMGN</sequence>
<comment type="catalytic activity">
    <reaction evidence="9">
        <text>L-threonyl-[protein] + ATP = O-phospho-L-threonyl-[protein] + ADP + H(+)</text>
        <dbReference type="Rhea" id="RHEA:46608"/>
        <dbReference type="Rhea" id="RHEA-COMP:11060"/>
        <dbReference type="Rhea" id="RHEA-COMP:11605"/>
        <dbReference type="ChEBI" id="CHEBI:15378"/>
        <dbReference type="ChEBI" id="CHEBI:30013"/>
        <dbReference type="ChEBI" id="CHEBI:30616"/>
        <dbReference type="ChEBI" id="CHEBI:61977"/>
        <dbReference type="ChEBI" id="CHEBI:456216"/>
        <dbReference type="EC" id="2.7.11.1"/>
    </reaction>
</comment>
<protein>
    <recommendedName>
        <fullName evidence="2">non-specific serine/threonine protein kinase</fullName>
        <ecNumber evidence="2">2.7.11.1</ecNumber>
    </recommendedName>
</protein>
<evidence type="ECO:0000313" key="15">
    <source>
        <dbReference type="Proteomes" id="UP000322667"/>
    </source>
</evidence>
<evidence type="ECO:0000256" key="4">
    <source>
        <dbReference type="ARBA" id="ARBA00022553"/>
    </source>
</evidence>
<keyword evidence="6" id="KW-0547">Nucleotide-binding</keyword>
<dbReference type="GO" id="GO:0005524">
    <property type="term" value="F:ATP binding"/>
    <property type="evidence" value="ECO:0007669"/>
    <property type="project" value="UniProtKB-KW"/>
</dbReference>
<dbReference type="InterPro" id="IPR011009">
    <property type="entry name" value="Kinase-like_dom_sf"/>
</dbReference>
<keyword evidence="8" id="KW-0067">ATP-binding</keyword>
<dbReference type="FunFam" id="3.30.200.20:FF:000060">
    <property type="entry name" value="Serine/threonine-protein kinase isoform 1"/>
    <property type="match status" value="1"/>
</dbReference>
<dbReference type="PROSITE" id="PS50011">
    <property type="entry name" value="PROTEIN_KINASE_DOM"/>
    <property type="match status" value="1"/>
</dbReference>
<feature type="coiled-coil region" evidence="11">
    <location>
        <begin position="232"/>
        <end position="259"/>
    </location>
</feature>
<evidence type="ECO:0000256" key="6">
    <source>
        <dbReference type="ARBA" id="ARBA00022741"/>
    </source>
</evidence>
<reference evidence="14 15" key="1">
    <citation type="submission" date="2019-07" db="EMBL/GenBank/DDBJ databases">
        <title>WGS assembly of Gossypium tomentosum.</title>
        <authorList>
            <person name="Chen Z.J."/>
            <person name="Sreedasyam A."/>
            <person name="Ando A."/>
            <person name="Song Q."/>
            <person name="De L."/>
            <person name="Hulse-Kemp A."/>
            <person name="Ding M."/>
            <person name="Ye W."/>
            <person name="Kirkbride R."/>
            <person name="Jenkins J."/>
            <person name="Plott C."/>
            <person name="Lovell J."/>
            <person name="Lin Y.-M."/>
            <person name="Vaughn R."/>
            <person name="Liu B."/>
            <person name="Li W."/>
            <person name="Simpson S."/>
            <person name="Scheffler B."/>
            <person name="Saski C."/>
            <person name="Grover C."/>
            <person name="Hu G."/>
            <person name="Conover J."/>
            <person name="Carlson J."/>
            <person name="Shu S."/>
            <person name="Boston L."/>
            <person name="Williams M."/>
            <person name="Peterson D."/>
            <person name="Mcgee K."/>
            <person name="Jones D."/>
            <person name="Wendel J."/>
            <person name="Stelly D."/>
            <person name="Grimwood J."/>
            <person name="Schmutz J."/>
        </authorList>
    </citation>
    <scope>NUCLEOTIDE SEQUENCE [LARGE SCALE GENOMIC DNA]</scope>
    <source>
        <strain evidence="14">7179.01</strain>
    </source>
</reference>
<proteinExistence type="inferred from homology"/>
<evidence type="ECO:0000256" key="5">
    <source>
        <dbReference type="ARBA" id="ARBA00022679"/>
    </source>
</evidence>
<keyword evidence="5" id="KW-0808">Transferase</keyword>
<keyword evidence="11" id="KW-0175">Coiled coil</keyword>
<dbReference type="Gene3D" id="3.30.200.20">
    <property type="entry name" value="Phosphorylase Kinase, domain 1"/>
    <property type="match status" value="1"/>
</dbReference>
<keyword evidence="7" id="KW-0418">Kinase</keyword>
<evidence type="ECO:0000256" key="1">
    <source>
        <dbReference type="ARBA" id="ARBA00010507"/>
    </source>
</evidence>
<keyword evidence="3" id="KW-0723">Serine/threonine-protein kinase</keyword>
<dbReference type="InterPro" id="IPR001245">
    <property type="entry name" value="Ser-Thr/Tyr_kinase_cat_dom"/>
</dbReference>
<dbReference type="GO" id="GO:0004674">
    <property type="term" value="F:protein serine/threonine kinase activity"/>
    <property type="evidence" value="ECO:0007669"/>
    <property type="project" value="UniProtKB-KW"/>
</dbReference>
<comment type="catalytic activity">
    <reaction evidence="10">
        <text>L-seryl-[protein] + ATP = O-phospho-L-seryl-[protein] + ADP + H(+)</text>
        <dbReference type="Rhea" id="RHEA:17989"/>
        <dbReference type="Rhea" id="RHEA-COMP:9863"/>
        <dbReference type="Rhea" id="RHEA-COMP:11604"/>
        <dbReference type="ChEBI" id="CHEBI:15378"/>
        <dbReference type="ChEBI" id="CHEBI:29999"/>
        <dbReference type="ChEBI" id="CHEBI:30616"/>
        <dbReference type="ChEBI" id="CHEBI:83421"/>
        <dbReference type="ChEBI" id="CHEBI:456216"/>
        <dbReference type="EC" id="2.7.11.1"/>
    </reaction>
</comment>
<dbReference type="PRINTS" id="PR00109">
    <property type="entry name" value="TYRKINASE"/>
</dbReference>
<dbReference type="InterPro" id="IPR002912">
    <property type="entry name" value="ACT_dom"/>
</dbReference>
<evidence type="ECO:0000256" key="3">
    <source>
        <dbReference type="ARBA" id="ARBA00022527"/>
    </source>
</evidence>
<evidence type="ECO:0000256" key="7">
    <source>
        <dbReference type="ARBA" id="ARBA00022777"/>
    </source>
</evidence>
<dbReference type="InterPro" id="IPR008271">
    <property type="entry name" value="Ser/Thr_kinase_AS"/>
</dbReference>
<dbReference type="SUPFAM" id="SSF56112">
    <property type="entry name" value="Protein kinase-like (PK-like)"/>
    <property type="match status" value="1"/>
</dbReference>
<dbReference type="Gene3D" id="1.10.510.10">
    <property type="entry name" value="Transferase(Phosphotransferase) domain 1"/>
    <property type="match status" value="1"/>
</dbReference>
<evidence type="ECO:0000256" key="8">
    <source>
        <dbReference type="ARBA" id="ARBA00022840"/>
    </source>
</evidence>
<evidence type="ECO:0000256" key="10">
    <source>
        <dbReference type="ARBA" id="ARBA00048679"/>
    </source>
</evidence>
<dbReference type="CDD" id="cd04928">
    <property type="entry name" value="ACT_TyrKc"/>
    <property type="match status" value="1"/>
</dbReference>
<organism evidence="14 15">
    <name type="scientific">Gossypium tomentosum</name>
    <name type="common">Hawaiian cotton</name>
    <name type="synonym">Gossypium sandvicense</name>
    <dbReference type="NCBI Taxonomy" id="34277"/>
    <lineage>
        <taxon>Eukaryota</taxon>
        <taxon>Viridiplantae</taxon>
        <taxon>Streptophyta</taxon>
        <taxon>Embryophyta</taxon>
        <taxon>Tracheophyta</taxon>
        <taxon>Spermatophyta</taxon>
        <taxon>Magnoliopsida</taxon>
        <taxon>eudicotyledons</taxon>
        <taxon>Gunneridae</taxon>
        <taxon>Pentapetalae</taxon>
        <taxon>rosids</taxon>
        <taxon>malvids</taxon>
        <taxon>Malvales</taxon>
        <taxon>Malvaceae</taxon>
        <taxon>Malvoideae</taxon>
        <taxon>Gossypium</taxon>
    </lineage>
</organism>
<accession>A0A5D2NDC4</accession>
<feature type="domain" description="Protein kinase" evidence="12">
    <location>
        <begin position="295"/>
        <end position="547"/>
    </location>
</feature>
<evidence type="ECO:0000313" key="14">
    <source>
        <dbReference type="EMBL" id="TYI01353.1"/>
    </source>
</evidence>
<comment type="similarity">
    <text evidence="1">Belongs to the protein kinase superfamily. TKL Ser/Thr protein kinase family. RAF subfamily.</text>
</comment>
<keyword evidence="4" id="KW-0597">Phosphoprotein</keyword>
<gene>
    <name evidence="14" type="ORF">ES332_A11G194900v1</name>
</gene>
<dbReference type="InterPro" id="IPR000719">
    <property type="entry name" value="Prot_kinase_dom"/>
</dbReference>